<dbReference type="GeneID" id="90071314"/>
<protein>
    <recommendedName>
        <fullName evidence="4">PCI domain-containing protein</fullName>
    </recommendedName>
</protein>
<gene>
    <name evidence="2" type="ORF">DASC09_006600</name>
</gene>
<accession>A0AAV5QFZ4</accession>
<dbReference type="AlphaFoldDB" id="A0AAV5QFZ4"/>
<name>A0AAV5QFZ4_9ASCO</name>
<dbReference type="Proteomes" id="UP001360560">
    <property type="component" value="Unassembled WGS sequence"/>
</dbReference>
<evidence type="ECO:0008006" key="4">
    <source>
        <dbReference type="Google" id="ProtNLM"/>
    </source>
</evidence>
<proteinExistence type="predicted"/>
<evidence type="ECO:0000313" key="2">
    <source>
        <dbReference type="EMBL" id="GMM33335.1"/>
    </source>
</evidence>
<keyword evidence="1" id="KW-0175">Coiled coil</keyword>
<feature type="coiled-coil region" evidence="1">
    <location>
        <begin position="68"/>
        <end position="99"/>
    </location>
</feature>
<organism evidence="2 3">
    <name type="scientific">Saccharomycopsis crataegensis</name>
    <dbReference type="NCBI Taxonomy" id="43959"/>
    <lineage>
        <taxon>Eukaryota</taxon>
        <taxon>Fungi</taxon>
        <taxon>Dikarya</taxon>
        <taxon>Ascomycota</taxon>
        <taxon>Saccharomycotina</taxon>
        <taxon>Saccharomycetes</taxon>
        <taxon>Saccharomycopsidaceae</taxon>
        <taxon>Saccharomycopsis</taxon>
    </lineage>
</organism>
<evidence type="ECO:0000256" key="1">
    <source>
        <dbReference type="SAM" id="Coils"/>
    </source>
</evidence>
<reference evidence="2 3" key="1">
    <citation type="journal article" date="2023" name="Elife">
        <title>Identification of key yeast species and microbe-microbe interactions impacting larval growth of Drosophila in the wild.</title>
        <authorList>
            <person name="Mure A."/>
            <person name="Sugiura Y."/>
            <person name="Maeda R."/>
            <person name="Honda K."/>
            <person name="Sakurai N."/>
            <person name="Takahashi Y."/>
            <person name="Watada M."/>
            <person name="Katoh T."/>
            <person name="Gotoh A."/>
            <person name="Gotoh Y."/>
            <person name="Taniguchi I."/>
            <person name="Nakamura K."/>
            <person name="Hayashi T."/>
            <person name="Katayama T."/>
            <person name="Uemura T."/>
            <person name="Hattori Y."/>
        </authorList>
    </citation>
    <scope>NUCLEOTIDE SEQUENCE [LARGE SCALE GENOMIC DNA]</scope>
    <source>
        <strain evidence="2 3">SC-9</strain>
    </source>
</reference>
<dbReference type="EMBL" id="BTFZ01000001">
    <property type="protein sequence ID" value="GMM33335.1"/>
    <property type="molecule type" value="Genomic_DNA"/>
</dbReference>
<keyword evidence="3" id="KW-1185">Reference proteome</keyword>
<evidence type="ECO:0000313" key="3">
    <source>
        <dbReference type="Proteomes" id="UP001360560"/>
    </source>
</evidence>
<dbReference type="RefSeq" id="XP_064850335.1">
    <property type="nucleotide sequence ID" value="XM_064994263.1"/>
</dbReference>
<sequence>MEAHVEYYDTPAKIEALKYIASSVPSGALDAAIIAIDLLEITNYKRQHFPFFEKIVASNGGKVIDLTASELETKINEKIKEYEEQVREISEILQNLDVDDNAFTMLDDSSEVATVGSQLRDAVFSYAIQQLANDDYSGASSCLNIYVSNYPVTLFGFRDLERSCYVAYISGRYESVTKMKVKLENIISGDLRMESLPQAEIISYFKIQWIILMANFRLKKYENVKVLYNVVINAPPVEGISACDVLETCFIPREQQDAKISNCDNFISKNDILIATLVSTILSSKDKEIKSFLRQHIYEDFFEENPQFLKFSESLVRKKFSAFESSTTELCTTYFQYNYNFRVEDWAHIKKILIMRCILFYFSLIDKISLSDLSQRLGIGKSELITLALQLMKVLNLNMSYDPVDKLFVRSQSKYPTQDLSSIVKNLENYIQATMIQNTVLKALEE</sequence>
<comment type="caution">
    <text evidence="2">The sequence shown here is derived from an EMBL/GenBank/DDBJ whole genome shotgun (WGS) entry which is preliminary data.</text>
</comment>